<dbReference type="AlphaFoldDB" id="A0A1M6J3C6"/>
<dbReference type="SMART" id="SM00567">
    <property type="entry name" value="EZ_HEAT"/>
    <property type="match status" value="2"/>
</dbReference>
<dbReference type="Proteomes" id="UP000183994">
    <property type="component" value="Unassembled WGS sequence"/>
</dbReference>
<accession>A0A1M6J3C6</accession>
<name>A0A1M6J3C6_9BACT</name>
<keyword evidence="2" id="KW-1185">Reference proteome</keyword>
<protein>
    <submittedName>
        <fullName evidence="1">HEAT repeat-containing protein</fullName>
    </submittedName>
</protein>
<dbReference type="InterPro" id="IPR016024">
    <property type="entry name" value="ARM-type_fold"/>
</dbReference>
<dbReference type="SUPFAM" id="SSF48371">
    <property type="entry name" value="ARM repeat"/>
    <property type="match status" value="1"/>
</dbReference>
<dbReference type="EMBL" id="FQZU01000007">
    <property type="protein sequence ID" value="SHJ41041.1"/>
    <property type="molecule type" value="Genomic_DNA"/>
</dbReference>
<sequence length="762" mass="84823">MQYTEVRQDAFQTRPLKKPGALMNEPNESGIDPKLISDVVMQLNIVRKNAALYPDGHPQLKMAMARVSTVLKKFFYESGGQDLVLGVVGDTLIHGQTELGPNLAAHAEFASFLHDRSVLSLTIKKGLTSSELVTVGRIMGEDLLPGAASASLADILSAEGVVNLTVSQLDYENLQFTEDLDAVNEEEEGRDPEESGWKGYVRGLLGQIALYDRESVSLLNIDGKELAEFLNELEEDAAVSLSYDKVAKQFLKELAAPARDESSDSLVKKSFVDLIKTLAPEPRLDFLKEVFDFSTKAPHISAEILRRLPAAILLKAIEKIKKSNIQVNPAILALVDQLAAKSSEEEVNIVLSDLSPEERKELEANARSFLSMAGISEAEKQGPTIEGVRQLQALTARQMEKIPNAGHWQREELEDPLHTSFRFAEMLLDLFEKAPDENEAMDFAEILMSLAWENLTLARWDVLGHIWTIMEEIAQDHDQDKAFLGRVRAKVTDKFWDTENISFVATILLQKGMDEAQPLMEILEQTGPIAGNSLVEALIQEDNKSVRGILLKLISHAYSPAQPFVLENLYDDRWFVVRNMLAIIKTVGDDKAVDRVEELAEEGHPKVRIEALRALARIGSPSLRSLILSAIDDPEHEIAMGGISVAGLIFDSFVTEKLIDMVKDHRAKDPQALSLRIRAIKALAEIRDPDVLEDFYEVVTSKFLFAGPSYDRIKLEIFRSLERFPINRLDGLISAGLQDHNVEIVDIAKRLAARQKRAQAIG</sequence>
<dbReference type="InterPro" id="IPR011989">
    <property type="entry name" value="ARM-like"/>
</dbReference>
<dbReference type="STRING" id="1121393.SAMN02745216_01606"/>
<proteinExistence type="predicted"/>
<dbReference type="InterPro" id="IPR004155">
    <property type="entry name" value="PBS_lyase_HEAT"/>
</dbReference>
<reference evidence="2" key="1">
    <citation type="submission" date="2016-11" db="EMBL/GenBank/DDBJ databases">
        <authorList>
            <person name="Varghese N."/>
            <person name="Submissions S."/>
        </authorList>
    </citation>
    <scope>NUCLEOTIDE SEQUENCE [LARGE SCALE GENOMIC DNA]</scope>
    <source>
        <strain evidence="2">DSM 16219</strain>
    </source>
</reference>
<dbReference type="OrthoDB" id="9766168at2"/>
<gene>
    <name evidence="1" type="ORF">SAMN02745216_01606</name>
</gene>
<dbReference type="Gene3D" id="1.25.10.10">
    <property type="entry name" value="Leucine-rich Repeat Variant"/>
    <property type="match status" value="1"/>
</dbReference>
<evidence type="ECO:0000313" key="2">
    <source>
        <dbReference type="Proteomes" id="UP000183994"/>
    </source>
</evidence>
<organism evidence="1 2">
    <name type="scientific">Desulfatibacillum alkenivorans DSM 16219</name>
    <dbReference type="NCBI Taxonomy" id="1121393"/>
    <lineage>
        <taxon>Bacteria</taxon>
        <taxon>Pseudomonadati</taxon>
        <taxon>Thermodesulfobacteriota</taxon>
        <taxon>Desulfobacteria</taxon>
        <taxon>Desulfobacterales</taxon>
        <taxon>Desulfatibacillaceae</taxon>
        <taxon>Desulfatibacillum</taxon>
    </lineage>
</organism>
<evidence type="ECO:0000313" key="1">
    <source>
        <dbReference type="EMBL" id="SHJ41041.1"/>
    </source>
</evidence>